<reference evidence="2" key="2">
    <citation type="submission" date="2019-06" db="EMBL/GenBank/DDBJ databases">
        <title>Co-occurence of chitin degradation, pigmentation and bioactivity in marine Pseudoalteromonas.</title>
        <authorList>
            <person name="Sonnenschein E.C."/>
            <person name="Bech P.K."/>
        </authorList>
    </citation>
    <scope>NUCLEOTIDE SEQUENCE [LARGE SCALE GENOMIC DNA]</scope>
    <source>
        <strain evidence="2">S2676</strain>
    </source>
</reference>
<proteinExistence type="predicted"/>
<organism evidence="1 2">
    <name type="scientific">Pseudoalteromonas rubra</name>
    <dbReference type="NCBI Taxonomy" id="43658"/>
    <lineage>
        <taxon>Bacteria</taxon>
        <taxon>Pseudomonadati</taxon>
        <taxon>Pseudomonadota</taxon>
        <taxon>Gammaproteobacteria</taxon>
        <taxon>Alteromonadales</taxon>
        <taxon>Pseudoalteromonadaceae</taxon>
        <taxon>Pseudoalteromonas</taxon>
    </lineage>
</organism>
<dbReference type="InterPro" id="IPR027417">
    <property type="entry name" value="P-loop_NTPase"/>
</dbReference>
<dbReference type="SUPFAM" id="SSF52540">
    <property type="entry name" value="P-loop containing nucleoside triphosphate hydrolases"/>
    <property type="match status" value="1"/>
</dbReference>
<accession>A0A5S3WUI7</accession>
<reference evidence="1 2" key="1">
    <citation type="submission" date="2018-01" db="EMBL/GenBank/DDBJ databases">
        <authorList>
            <person name="Paulsen S."/>
            <person name="Gram L.K."/>
        </authorList>
    </citation>
    <scope>NUCLEOTIDE SEQUENCE [LARGE SCALE GENOMIC DNA]</scope>
    <source>
        <strain evidence="1 2">S2676</strain>
    </source>
</reference>
<gene>
    <name evidence="1" type="ORF">CWB99_01620</name>
</gene>
<dbReference type="AlphaFoldDB" id="A0A5S3WUI7"/>
<evidence type="ECO:0008006" key="3">
    <source>
        <dbReference type="Google" id="ProtNLM"/>
    </source>
</evidence>
<evidence type="ECO:0000313" key="1">
    <source>
        <dbReference type="EMBL" id="TMP32597.1"/>
    </source>
</evidence>
<dbReference type="EMBL" id="PNCI01000003">
    <property type="protein sequence ID" value="TMP32597.1"/>
    <property type="molecule type" value="Genomic_DNA"/>
</dbReference>
<protein>
    <recommendedName>
        <fullName evidence="3">ATP-binding protein</fullName>
    </recommendedName>
</protein>
<evidence type="ECO:0000313" key="2">
    <source>
        <dbReference type="Proteomes" id="UP000310249"/>
    </source>
</evidence>
<dbReference type="Proteomes" id="UP000310249">
    <property type="component" value="Unassembled WGS sequence"/>
</dbReference>
<comment type="caution">
    <text evidence="1">The sequence shown here is derived from an EMBL/GenBank/DDBJ whole genome shotgun (WGS) entry which is preliminary data.</text>
</comment>
<sequence length="1147" mass="129480">MKMQEMIKINSHYTRSVNLERDHASGLTVSSYIPTSRAKRMFERVAESFSEQNHPRAWSLIGPYGSGKSSFSVFLAHLLGNPSSDTSGKAFDVLKSSSAHHAELFHKHIEGTEGYIRVLISGSPEPLCKRVLAGLKDGVSSYYSARKGKAPKVLEEIDLALEREISASEVVDLFVKVQDSVKASKGSKAKGVLVVIDELGKFLEYEARHYGANDIYLLQQLAEKACEGHECNLYLFVLLHQSFEQYAKGLGETLKNEWAKIQGRFEEVPFLESSEQTLKVVSKAIQNNIDSELFGPIENQIKDIVEILESNDALPSVLSADDAYELFASCYPLHPISALILPFLCQKLAQNERTLFNFLGSSEEFGFCNTIKELKLGEFILPDVIFDYFVTNQSSVVTDHLTHRRWAEVVTALERFGDEDPSATKLLKSIGLFNIINAKGNFKAQEALLATLAQGTFQTDIAKLIKRSIVTFRAFNNEYRVWQGSDFDIEDELLQQLNILGNFSLSSELNKAQILRPIVARKYTVENGALRFFVPTFTDAETYKSLSNATSLDPQISLFLAFGQDDIELFHKDVKKRFKENEVVVLCKNSTQLKDAFAEVIALKKLEETCQVLNEDPVAKREFYDRLNAAETTATKLVKAIEITPEDCEWYFRGILQPVNDRRSLQSVLSNALYSIYDKAPSFHNELINKEKPSSQANAGRNKLLQRMLENSEQEGLGIEKFPPEKSMYLSILKQHDIHKMVDDEWKLVAPCDGADLFPVWEKIEEFIDSTQHGNQKSFLELDNALCAPPYGVKAGVLPILYVHALLVKQHELAIFEDGDYIPELKFESIERFVKAPKSFKIESFKIEGLRASIFDGYKSALFEDPGQEKTVLNIAKPLAKFIATLPNYTKKTRANELSTSAQKVVRAFEHAKSPQKLLFDLLPAALGYKPGALEAEEQSVLSQFSKSLREVLTELKYHYSEILNLEKELICSAFRMDKAISIEKLRHQLCHFDGLEEFSVDVDGLKAFIKRLTSEGSSDTEWLENVLTFLASKPPKEWGDADRSKAEFKLSDYVKRINELELLRIEHKSALDHVEGDFEVVLLKSLKKGVKPREQTVALDKAKLAAITPEKERIEQSLESLDKNTKLALYAELVDSFLATFEQSKD</sequence>
<name>A0A5S3WUI7_9GAMM</name>